<reference evidence="1 2" key="1">
    <citation type="journal article" date="2016" name="Appl. Environ. Microbiol.">
        <title>Function and Phylogeny of Bacterial Butyryl Coenzyme A:Acetate Transferases and Their Diversity in the Proximal Colon of Swine.</title>
        <authorList>
            <person name="Trachsel J."/>
            <person name="Bayles D.O."/>
            <person name="Looft T."/>
            <person name="Levine U.Y."/>
            <person name="Allen H.K."/>
        </authorList>
    </citation>
    <scope>NUCLEOTIDE SEQUENCE [LARGE SCALE GENOMIC DNA]</scope>
    <source>
        <strain evidence="1 2">68-3-10</strain>
    </source>
</reference>
<accession>A0A1Q9JKC9</accession>
<dbReference type="Proteomes" id="UP000187404">
    <property type="component" value="Unassembled WGS sequence"/>
</dbReference>
<keyword evidence="2" id="KW-1185">Reference proteome</keyword>
<evidence type="ECO:0000313" key="2">
    <source>
        <dbReference type="Proteomes" id="UP000187404"/>
    </source>
</evidence>
<comment type="caution">
    <text evidence="1">The sequence shown here is derived from an EMBL/GenBank/DDBJ whole genome shotgun (WGS) entry which is preliminary data.</text>
</comment>
<dbReference type="RefSeq" id="WP_075714364.1">
    <property type="nucleotide sequence ID" value="NZ_MJIE01000001.1"/>
</dbReference>
<sequence>MLDPYENLANAIVLQAVKDYRDALKRLKKKPSNQSAMSDAMECERFFRSGWYKALTSVDGEYLIQKLREEAKSL</sequence>
<gene>
    <name evidence="1" type="ORF">BHK98_11350</name>
</gene>
<dbReference type="OrthoDB" id="1666833at2"/>
<name>A0A1Q9JKC9_9FIRM</name>
<dbReference type="STRING" id="1261640.BHK98_11350"/>
<dbReference type="EMBL" id="MJIE01000001">
    <property type="protein sequence ID" value="OLR56611.1"/>
    <property type="molecule type" value="Genomic_DNA"/>
</dbReference>
<evidence type="ECO:0000313" key="1">
    <source>
        <dbReference type="EMBL" id="OLR56611.1"/>
    </source>
</evidence>
<proteinExistence type="predicted"/>
<protein>
    <submittedName>
        <fullName evidence="1">Uncharacterized protein</fullName>
    </submittedName>
</protein>
<organism evidence="1 2">
    <name type="scientific">Hornefia porci</name>
    <dbReference type="NCBI Taxonomy" id="2652292"/>
    <lineage>
        <taxon>Bacteria</taxon>
        <taxon>Bacillati</taxon>
        <taxon>Bacillota</taxon>
        <taxon>Clostridia</taxon>
        <taxon>Peptostreptococcales</taxon>
        <taxon>Anaerovoracaceae</taxon>
        <taxon>Hornefia</taxon>
    </lineage>
</organism>
<dbReference type="AlphaFoldDB" id="A0A1Q9JKC9"/>